<feature type="compositionally biased region" description="Low complexity" evidence="1">
    <location>
        <begin position="59"/>
        <end position="69"/>
    </location>
</feature>
<dbReference type="EMBL" id="CAUYUJ010015021">
    <property type="protein sequence ID" value="CAK0848920.1"/>
    <property type="molecule type" value="Genomic_DNA"/>
</dbReference>
<name>A0ABN9TSF7_9DINO</name>
<evidence type="ECO:0000256" key="1">
    <source>
        <dbReference type="SAM" id="MobiDB-lite"/>
    </source>
</evidence>
<protein>
    <submittedName>
        <fullName evidence="2">Uncharacterized protein</fullName>
    </submittedName>
</protein>
<evidence type="ECO:0000313" key="3">
    <source>
        <dbReference type="Proteomes" id="UP001189429"/>
    </source>
</evidence>
<feature type="non-terminal residue" evidence="2">
    <location>
        <position position="1"/>
    </location>
</feature>
<sequence length="121" mass="11561">VGVAPGGDTGADVGSTLEPEVVVENSGVDDVVDVPSGEGPQSEEHAVRLRVEGDAAPVDAEAPGAAAIPPAGPLRGVTSTDAVETGAGARGGSAGADVGALLRGLRTAMAAATPAPTDAER</sequence>
<dbReference type="Proteomes" id="UP001189429">
    <property type="component" value="Unassembled WGS sequence"/>
</dbReference>
<organism evidence="2 3">
    <name type="scientific">Prorocentrum cordatum</name>
    <dbReference type="NCBI Taxonomy" id="2364126"/>
    <lineage>
        <taxon>Eukaryota</taxon>
        <taxon>Sar</taxon>
        <taxon>Alveolata</taxon>
        <taxon>Dinophyceae</taxon>
        <taxon>Prorocentrales</taxon>
        <taxon>Prorocentraceae</taxon>
        <taxon>Prorocentrum</taxon>
    </lineage>
</organism>
<feature type="non-terminal residue" evidence="2">
    <location>
        <position position="121"/>
    </location>
</feature>
<comment type="caution">
    <text evidence="2">The sequence shown here is derived from an EMBL/GenBank/DDBJ whole genome shotgun (WGS) entry which is preliminary data.</text>
</comment>
<accession>A0ABN9TSF7</accession>
<feature type="region of interest" description="Disordered" evidence="1">
    <location>
        <begin position="59"/>
        <end position="95"/>
    </location>
</feature>
<evidence type="ECO:0000313" key="2">
    <source>
        <dbReference type="EMBL" id="CAK0848920.1"/>
    </source>
</evidence>
<keyword evidence="3" id="KW-1185">Reference proteome</keyword>
<reference evidence="2" key="1">
    <citation type="submission" date="2023-10" db="EMBL/GenBank/DDBJ databases">
        <authorList>
            <person name="Chen Y."/>
            <person name="Shah S."/>
            <person name="Dougan E. K."/>
            <person name="Thang M."/>
            <person name="Chan C."/>
        </authorList>
    </citation>
    <scope>NUCLEOTIDE SEQUENCE [LARGE SCALE GENOMIC DNA]</scope>
</reference>
<feature type="region of interest" description="Disordered" evidence="1">
    <location>
        <begin position="25"/>
        <end position="46"/>
    </location>
</feature>
<gene>
    <name evidence="2" type="ORF">PCOR1329_LOCUS41750</name>
</gene>
<proteinExistence type="predicted"/>